<dbReference type="InterPro" id="IPR043724">
    <property type="entry name" value="DUF5666"/>
</dbReference>
<name>A0A0P1F1D9_9RHOB</name>
<evidence type="ECO:0000313" key="2">
    <source>
        <dbReference type="EMBL" id="CUH61238.1"/>
    </source>
</evidence>
<dbReference type="RefSeq" id="WP_058124031.1">
    <property type="nucleotide sequence ID" value="NZ_CYRX01000031.1"/>
</dbReference>
<proteinExistence type="predicted"/>
<organism evidence="2 3">
    <name type="scientific">Thalassobacter stenotrophicus</name>
    <dbReference type="NCBI Taxonomy" id="266809"/>
    <lineage>
        <taxon>Bacteria</taxon>
        <taxon>Pseudomonadati</taxon>
        <taxon>Pseudomonadota</taxon>
        <taxon>Alphaproteobacteria</taxon>
        <taxon>Rhodobacterales</taxon>
        <taxon>Roseobacteraceae</taxon>
        <taxon>Thalassobacter</taxon>
    </lineage>
</organism>
<dbReference type="AlphaFoldDB" id="A0A0P1F1D9"/>
<dbReference type="eggNOG" id="ENOG502ZC7N">
    <property type="taxonomic scope" value="Bacteria"/>
</dbReference>
<gene>
    <name evidence="2" type="ORF">THS5294_02541</name>
</gene>
<feature type="domain" description="DUF5666" evidence="1">
    <location>
        <begin position="49"/>
        <end position="103"/>
    </location>
</feature>
<evidence type="ECO:0000259" key="1">
    <source>
        <dbReference type="Pfam" id="PF18914"/>
    </source>
</evidence>
<protein>
    <recommendedName>
        <fullName evidence="1">DUF5666 domain-containing protein</fullName>
    </recommendedName>
</protein>
<accession>A0A0P1F1D9</accession>
<dbReference type="EMBL" id="CYRX01000031">
    <property type="protein sequence ID" value="CUH61238.1"/>
    <property type="molecule type" value="Genomic_DNA"/>
</dbReference>
<evidence type="ECO:0000313" key="3">
    <source>
        <dbReference type="Proteomes" id="UP000051298"/>
    </source>
</evidence>
<reference evidence="2 3" key="1">
    <citation type="submission" date="2015-09" db="EMBL/GenBank/DDBJ databases">
        <authorList>
            <consortium name="Swine Surveillance"/>
        </authorList>
    </citation>
    <scope>NUCLEOTIDE SEQUENCE [LARGE SCALE GENOMIC DNA]</scope>
    <source>
        <strain evidence="2 3">CECT 5294</strain>
    </source>
</reference>
<dbReference type="STRING" id="266809.PM03_12730"/>
<sequence>MTRSTHTRRFILGAGAASVFWPSAALPAPARPRQSEGGIGGTGIVGILTEFGSLIVAGRRVATDDLTKYSDGFGEITASDIAIGDSLTVEAGGPTDRLTARRVHVTHPLVGEITAIANGGRELTILGTTVKLSRPNPLARIGQRVAVSGLWRSNTVEASGLTPARDARDLISGTVERPGFATTVSGVRVRGTSIQQLKDEGFGSVVGRYDPNTGLMRSQRAVTARFTGAAGPLKRLAIEGYLEQTRAAPGYRVAGLGHSFARNIDLSPYAQGRTLFLGDYTGLFAAREALGLPEDPAARAQILGAFAR</sequence>
<dbReference type="Pfam" id="PF18914">
    <property type="entry name" value="DUF5666"/>
    <property type="match status" value="1"/>
</dbReference>
<dbReference type="Proteomes" id="UP000051298">
    <property type="component" value="Unassembled WGS sequence"/>
</dbReference>